<dbReference type="AlphaFoldDB" id="A0A072UL08"/>
<accession>A0A072UL08</accession>
<keyword evidence="3" id="KW-1185">Reference proteome</keyword>
<evidence type="ECO:0000313" key="1">
    <source>
        <dbReference type="EMBL" id="KEH26530.1"/>
    </source>
</evidence>
<dbReference type="HOGENOM" id="CLU_2779715_0_0_1"/>
<evidence type="ECO:0000313" key="3">
    <source>
        <dbReference type="Proteomes" id="UP000002051"/>
    </source>
</evidence>
<evidence type="ECO:0000313" key="2">
    <source>
        <dbReference type="EnsemblPlants" id="KEH26530"/>
    </source>
</evidence>
<dbReference type="EnsemblPlants" id="KEH26530">
    <property type="protein sequence ID" value="KEH26530"/>
    <property type="gene ID" value="MTR_6g464020"/>
</dbReference>
<organism evidence="1 3">
    <name type="scientific">Medicago truncatula</name>
    <name type="common">Barrel medic</name>
    <name type="synonym">Medicago tribuloides</name>
    <dbReference type="NCBI Taxonomy" id="3880"/>
    <lineage>
        <taxon>Eukaryota</taxon>
        <taxon>Viridiplantae</taxon>
        <taxon>Streptophyta</taxon>
        <taxon>Embryophyta</taxon>
        <taxon>Tracheophyta</taxon>
        <taxon>Spermatophyta</taxon>
        <taxon>Magnoliopsida</taxon>
        <taxon>eudicotyledons</taxon>
        <taxon>Gunneridae</taxon>
        <taxon>Pentapetalae</taxon>
        <taxon>rosids</taxon>
        <taxon>fabids</taxon>
        <taxon>Fabales</taxon>
        <taxon>Fabaceae</taxon>
        <taxon>Papilionoideae</taxon>
        <taxon>50 kb inversion clade</taxon>
        <taxon>NPAAA clade</taxon>
        <taxon>Hologalegina</taxon>
        <taxon>IRL clade</taxon>
        <taxon>Trifolieae</taxon>
        <taxon>Medicago</taxon>
    </lineage>
</organism>
<reference evidence="1 3" key="2">
    <citation type="journal article" date="2014" name="BMC Genomics">
        <title>An improved genome release (version Mt4.0) for the model legume Medicago truncatula.</title>
        <authorList>
            <person name="Tang H."/>
            <person name="Krishnakumar V."/>
            <person name="Bidwell S."/>
            <person name="Rosen B."/>
            <person name="Chan A."/>
            <person name="Zhou S."/>
            <person name="Gentzbittel L."/>
            <person name="Childs K.L."/>
            <person name="Yandell M."/>
            <person name="Gundlach H."/>
            <person name="Mayer K.F."/>
            <person name="Schwartz D.C."/>
            <person name="Town C.D."/>
        </authorList>
    </citation>
    <scope>GENOME REANNOTATION</scope>
    <source>
        <strain evidence="1">A17</strain>
        <strain evidence="2 3">cv. Jemalong A17</strain>
    </source>
</reference>
<reference evidence="2" key="3">
    <citation type="submission" date="2015-04" db="UniProtKB">
        <authorList>
            <consortium name="EnsemblPlants"/>
        </authorList>
    </citation>
    <scope>IDENTIFICATION</scope>
    <source>
        <strain evidence="2">cv. Jemalong A17</strain>
    </source>
</reference>
<name>A0A072UL08_MEDTR</name>
<proteinExistence type="predicted"/>
<dbReference type="Proteomes" id="UP000002051">
    <property type="component" value="Chromosome 6"/>
</dbReference>
<sequence>MRACVVAHEAVENDASCGGELSLGTWAFLVAPPVRVLASFYPVYEELPQKYLRTFEMNFLYLALPSKTF</sequence>
<protein>
    <submittedName>
        <fullName evidence="1 2">Uncharacterized protein</fullName>
    </submittedName>
</protein>
<gene>
    <name evidence="1" type="ordered locus">MTR_6g464020</name>
</gene>
<reference evidence="1 3" key="1">
    <citation type="journal article" date="2011" name="Nature">
        <title>The Medicago genome provides insight into the evolution of rhizobial symbioses.</title>
        <authorList>
            <person name="Young N.D."/>
            <person name="Debelle F."/>
            <person name="Oldroyd G.E."/>
            <person name="Geurts R."/>
            <person name="Cannon S.B."/>
            <person name="Udvardi M.K."/>
            <person name="Benedito V.A."/>
            <person name="Mayer K.F."/>
            <person name="Gouzy J."/>
            <person name="Schoof H."/>
            <person name="Van de Peer Y."/>
            <person name="Proost S."/>
            <person name="Cook D.R."/>
            <person name="Meyers B.C."/>
            <person name="Spannagl M."/>
            <person name="Cheung F."/>
            <person name="De Mita S."/>
            <person name="Krishnakumar V."/>
            <person name="Gundlach H."/>
            <person name="Zhou S."/>
            <person name="Mudge J."/>
            <person name="Bharti A.K."/>
            <person name="Murray J.D."/>
            <person name="Naoumkina M.A."/>
            <person name="Rosen B."/>
            <person name="Silverstein K.A."/>
            <person name="Tang H."/>
            <person name="Rombauts S."/>
            <person name="Zhao P.X."/>
            <person name="Zhou P."/>
            <person name="Barbe V."/>
            <person name="Bardou P."/>
            <person name="Bechner M."/>
            <person name="Bellec A."/>
            <person name="Berger A."/>
            <person name="Berges H."/>
            <person name="Bidwell S."/>
            <person name="Bisseling T."/>
            <person name="Choisne N."/>
            <person name="Couloux A."/>
            <person name="Denny R."/>
            <person name="Deshpande S."/>
            <person name="Dai X."/>
            <person name="Doyle J.J."/>
            <person name="Dudez A.M."/>
            <person name="Farmer A.D."/>
            <person name="Fouteau S."/>
            <person name="Franken C."/>
            <person name="Gibelin C."/>
            <person name="Gish J."/>
            <person name="Goldstein S."/>
            <person name="Gonzalez A.J."/>
            <person name="Green P.J."/>
            <person name="Hallab A."/>
            <person name="Hartog M."/>
            <person name="Hua A."/>
            <person name="Humphray S.J."/>
            <person name="Jeong D.H."/>
            <person name="Jing Y."/>
            <person name="Jocker A."/>
            <person name="Kenton S.M."/>
            <person name="Kim D.J."/>
            <person name="Klee K."/>
            <person name="Lai H."/>
            <person name="Lang C."/>
            <person name="Lin S."/>
            <person name="Macmil S.L."/>
            <person name="Magdelenat G."/>
            <person name="Matthews L."/>
            <person name="McCorrison J."/>
            <person name="Monaghan E.L."/>
            <person name="Mun J.H."/>
            <person name="Najar F.Z."/>
            <person name="Nicholson C."/>
            <person name="Noirot C."/>
            <person name="O'Bleness M."/>
            <person name="Paule C.R."/>
            <person name="Poulain J."/>
            <person name="Prion F."/>
            <person name="Qin B."/>
            <person name="Qu C."/>
            <person name="Retzel E.F."/>
            <person name="Riddle C."/>
            <person name="Sallet E."/>
            <person name="Samain S."/>
            <person name="Samson N."/>
            <person name="Sanders I."/>
            <person name="Saurat O."/>
            <person name="Scarpelli C."/>
            <person name="Schiex T."/>
            <person name="Segurens B."/>
            <person name="Severin A.J."/>
            <person name="Sherrier D.J."/>
            <person name="Shi R."/>
            <person name="Sims S."/>
            <person name="Singer S.R."/>
            <person name="Sinharoy S."/>
            <person name="Sterck L."/>
            <person name="Viollet A."/>
            <person name="Wang B.B."/>
            <person name="Wang K."/>
            <person name="Wang M."/>
            <person name="Wang X."/>
            <person name="Warfsmann J."/>
            <person name="Weissenbach J."/>
            <person name="White D.D."/>
            <person name="White J.D."/>
            <person name="Wiley G.B."/>
            <person name="Wincker P."/>
            <person name="Xing Y."/>
            <person name="Yang L."/>
            <person name="Yao Z."/>
            <person name="Ying F."/>
            <person name="Zhai J."/>
            <person name="Zhou L."/>
            <person name="Zuber A."/>
            <person name="Denarie J."/>
            <person name="Dixon R.A."/>
            <person name="May G.D."/>
            <person name="Schwartz D.C."/>
            <person name="Rogers J."/>
            <person name="Quetier F."/>
            <person name="Town C.D."/>
            <person name="Roe B.A."/>
        </authorList>
    </citation>
    <scope>NUCLEOTIDE SEQUENCE [LARGE SCALE GENOMIC DNA]</scope>
    <source>
        <strain evidence="1">A17</strain>
        <strain evidence="2 3">cv. Jemalong A17</strain>
    </source>
</reference>
<dbReference type="EMBL" id="CM001222">
    <property type="protein sequence ID" value="KEH26530.1"/>
    <property type="molecule type" value="Genomic_DNA"/>
</dbReference>